<dbReference type="Gene3D" id="3.30.450.20">
    <property type="entry name" value="PAS domain"/>
    <property type="match status" value="1"/>
</dbReference>
<dbReference type="SUPFAM" id="SSF55785">
    <property type="entry name" value="PYP-like sensor domain (PAS domain)"/>
    <property type="match status" value="1"/>
</dbReference>
<dbReference type="SMART" id="SM00342">
    <property type="entry name" value="HTH_ARAC"/>
    <property type="match status" value="1"/>
</dbReference>
<keyword evidence="3" id="KW-0804">Transcription</keyword>
<reference evidence="6" key="1">
    <citation type="journal article" date="2019" name="Int. J. Syst. Evol. Microbiol.">
        <title>The Global Catalogue of Microorganisms (GCM) 10K type strain sequencing project: providing services to taxonomists for standard genome sequencing and annotation.</title>
        <authorList>
            <consortium name="The Broad Institute Genomics Platform"/>
            <consortium name="The Broad Institute Genome Sequencing Center for Infectious Disease"/>
            <person name="Wu L."/>
            <person name="Ma J."/>
        </authorList>
    </citation>
    <scope>NUCLEOTIDE SEQUENCE [LARGE SCALE GENOMIC DNA]</scope>
    <source>
        <strain evidence="6">JCM 17759</strain>
    </source>
</reference>
<keyword evidence="2" id="KW-0238">DNA-binding</keyword>
<protein>
    <submittedName>
        <fullName evidence="5">AraC family transcriptional regulator</fullName>
    </submittedName>
</protein>
<organism evidence="5 6">
    <name type="scientific">Novipirellula rosea</name>
    <dbReference type="NCBI Taxonomy" id="1031540"/>
    <lineage>
        <taxon>Bacteria</taxon>
        <taxon>Pseudomonadati</taxon>
        <taxon>Planctomycetota</taxon>
        <taxon>Planctomycetia</taxon>
        <taxon>Pirellulales</taxon>
        <taxon>Pirellulaceae</taxon>
        <taxon>Novipirellula</taxon>
    </lineage>
</organism>
<dbReference type="CDD" id="cd00130">
    <property type="entry name" value="PAS"/>
    <property type="match status" value="1"/>
</dbReference>
<dbReference type="PROSITE" id="PS00041">
    <property type="entry name" value="HTH_ARAC_FAMILY_1"/>
    <property type="match status" value="1"/>
</dbReference>
<sequence>MIHAESELGANGKENSFKSDFLNRMHPSHQIQKLFDYVPGTSFFMKDEQSRMVSVSQSIVDRFGCEHEDEVIGRDDYDFFPAHIADSFVRDDQQVIRTGEPMIDRVEIWYTEQRLLDWFVTTKLPVNDKQGSVIGIMGVIRSYEGHRKTALPYSQISGVVEHIRENHRGRITVVELAQRANLSTRQLHRKFMDVFGMSVQDFLMKTRMQAACDELIHANTSIIDIADQLGFCDQSAFTQQFRKHIGVTPSRFRRQHRLS</sequence>
<feature type="domain" description="HTH araC/xylS-type" evidence="4">
    <location>
        <begin position="157"/>
        <end position="255"/>
    </location>
</feature>
<dbReference type="PANTHER" id="PTHR46796:SF13">
    <property type="entry name" value="HTH-TYPE TRANSCRIPTIONAL ACTIVATOR RHAS"/>
    <property type="match status" value="1"/>
</dbReference>
<dbReference type="EMBL" id="BAABGA010000037">
    <property type="protein sequence ID" value="GAA4456356.1"/>
    <property type="molecule type" value="Genomic_DNA"/>
</dbReference>
<gene>
    <name evidence="5" type="ORF">GCM10023156_31550</name>
</gene>
<dbReference type="PROSITE" id="PS01124">
    <property type="entry name" value="HTH_ARAC_FAMILY_2"/>
    <property type="match status" value="1"/>
</dbReference>
<proteinExistence type="predicted"/>
<name>A0ABP8MX85_9BACT</name>
<evidence type="ECO:0000259" key="4">
    <source>
        <dbReference type="PROSITE" id="PS01124"/>
    </source>
</evidence>
<dbReference type="RefSeq" id="WP_339936916.1">
    <property type="nucleotide sequence ID" value="NZ_BAABGA010000037.1"/>
</dbReference>
<evidence type="ECO:0000313" key="6">
    <source>
        <dbReference type="Proteomes" id="UP001500840"/>
    </source>
</evidence>
<dbReference type="InterPro" id="IPR020449">
    <property type="entry name" value="Tscrpt_reg_AraC-type_HTH"/>
</dbReference>
<dbReference type="InterPro" id="IPR018060">
    <property type="entry name" value="HTH_AraC"/>
</dbReference>
<evidence type="ECO:0000256" key="1">
    <source>
        <dbReference type="ARBA" id="ARBA00023015"/>
    </source>
</evidence>
<dbReference type="InterPro" id="IPR018062">
    <property type="entry name" value="HTH_AraC-typ_CS"/>
</dbReference>
<dbReference type="InterPro" id="IPR000014">
    <property type="entry name" value="PAS"/>
</dbReference>
<evidence type="ECO:0000256" key="3">
    <source>
        <dbReference type="ARBA" id="ARBA00023163"/>
    </source>
</evidence>
<evidence type="ECO:0000256" key="2">
    <source>
        <dbReference type="ARBA" id="ARBA00023125"/>
    </source>
</evidence>
<dbReference type="Gene3D" id="1.10.10.60">
    <property type="entry name" value="Homeodomain-like"/>
    <property type="match status" value="1"/>
</dbReference>
<dbReference type="Proteomes" id="UP001500840">
    <property type="component" value="Unassembled WGS sequence"/>
</dbReference>
<dbReference type="Pfam" id="PF08448">
    <property type="entry name" value="PAS_4"/>
    <property type="match status" value="1"/>
</dbReference>
<dbReference type="PANTHER" id="PTHR46796">
    <property type="entry name" value="HTH-TYPE TRANSCRIPTIONAL ACTIVATOR RHAS-RELATED"/>
    <property type="match status" value="1"/>
</dbReference>
<comment type="caution">
    <text evidence="5">The sequence shown here is derived from an EMBL/GenBank/DDBJ whole genome shotgun (WGS) entry which is preliminary data.</text>
</comment>
<dbReference type="PRINTS" id="PR00032">
    <property type="entry name" value="HTHARAC"/>
</dbReference>
<dbReference type="InterPro" id="IPR009057">
    <property type="entry name" value="Homeodomain-like_sf"/>
</dbReference>
<keyword evidence="6" id="KW-1185">Reference proteome</keyword>
<accession>A0ABP8MX85</accession>
<dbReference type="InterPro" id="IPR013656">
    <property type="entry name" value="PAS_4"/>
</dbReference>
<dbReference type="SUPFAM" id="SSF46689">
    <property type="entry name" value="Homeodomain-like"/>
    <property type="match status" value="2"/>
</dbReference>
<evidence type="ECO:0000313" key="5">
    <source>
        <dbReference type="EMBL" id="GAA4456356.1"/>
    </source>
</evidence>
<dbReference type="InterPro" id="IPR035965">
    <property type="entry name" value="PAS-like_dom_sf"/>
</dbReference>
<dbReference type="Pfam" id="PF12833">
    <property type="entry name" value="HTH_18"/>
    <property type="match status" value="1"/>
</dbReference>
<keyword evidence="1" id="KW-0805">Transcription regulation</keyword>
<dbReference type="InterPro" id="IPR050204">
    <property type="entry name" value="AraC_XylS_family_regulators"/>
</dbReference>